<accession>G9YMU7</accession>
<reference evidence="2 3" key="1">
    <citation type="submission" date="2011-08" db="EMBL/GenBank/DDBJ databases">
        <authorList>
            <person name="Weinstock G."/>
            <person name="Sodergren E."/>
            <person name="Clifton S."/>
            <person name="Fulton L."/>
            <person name="Fulton B."/>
            <person name="Courtney L."/>
            <person name="Fronick C."/>
            <person name="Harrison M."/>
            <person name="Strong C."/>
            <person name="Farmer C."/>
            <person name="Delahaunty K."/>
            <person name="Markovic C."/>
            <person name="Hall O."/>
            <person name="Minx P."/>
            <person name="Tomlinson C."/>
            <person name="Mitreva M."/>
            <person name="Hou S."/>
            <person name="Chen J."/>
            <person name="Wollam A."/>
            <person name="Pepin K.H."/>
            <person name="Johnson M."/>
            <person name="Bhonagiri V."/>
            <person name="Zhang X."/>
            <person name="Suruliraj S."/>
            <person name="Warren W."/>
            <person name="Chinwalla A."/>
            <person name="Mardis E.R."/>
            <person name="Wilson R.K."/>
        </authorList>
    </citation>
    <scope>NUCLEOTIDE SEQUENCE [LARGE SCALE GENOMIC DNA]</scope>
    <source>
        <strain evidence="2 3">ATCC 29863</strain>
    </source>
</reference>
<comment type="caution">
    <text evidence="2">The sequence shown here is derived from an EMBL/GenBank/DDBJ whole genome shotgun (WGS) entry which is preliminary data.</text>
</comment>
<keyword evidence="1" id="KW-1133">Transmembrane helix</keyword>
<feature type="transmembrane region" description="Helical" evidence="1">
    <location>
        <begin position="15"/>
        <end position="33"/>
    </location>
</feature>
<keyword evidence="1" id="KW-0812">Transmembrane</keyword>
<organism evidence="2 3">
    <name type="scientific">Flavonifractor plautii ATCC 29863</name>
    <dbReference type="NCBI Taxonomy" id="411475"/>
    <lineage>
        <taxon>Bacteria</taxon>
        <taxon>Bacillati</taxon>
        <taxon>Bacillota</taxon>
        <taxon>Clostridia</taxon>
        <taxon>Eubacteriales</taxon>
        <taxon>Oscillospiraceae</taxon>
        <taxon>Flavonifractor</taxon>
    </lineage>
</organism>
<protein>
    <submittedName>
        <fullName evidence="2">Uncharacterized protein</fullName>
    </submittedName>
</protein>
<dbReference type="AlphaFoldDB" id="G9YMU7"/>
<dbReference type="HOGENOM" id="CLU_2990100_0_0_9"/>
<proteinExistence type="predicted"/>
<sequence length="57" mass="7112">MWIKYKGCIGRREKGLVIIFTRPFSLLLLLYRYNSLRLSRFREIYKEYIKLARKLRK</sequence>
<evidence type="ECO:0000313" key="2">
    <source>
        <dbReference type="EMBL" id="EHM53872.1"/>
    </source>
</evidence>
<dbReference type="EMBL" id="AGCK01000054">
    <property type="protein sequence ID" value="EHM53872.1"/>
    <property type="molecule type" value="Genomic_DNA"/>
</dbReference>
<dbReference type="PATRIC" id="fig|411475.3.peg.717"/>
<evidence type="ECO:0000313" key="3">
    <source>
        <dbReference type="Proteomes" id="UP000004459"/>
    </source>
</evidence>
<evidence type="ECO:0000256" key="1">
    <source>
        <dbReference type="SAM" id="Phobius"/>
    </source>
</evidence>
<name>G9YMU7_FLAPL</name>
<dbReference type="Proteomes" id="UP000004459">
    <property type="component" value="Unassembled WGS sequence"/>
</dbReference>
<keyword evidence="1" id="KW-0472">Membrane</keyword>
<gene>
    <name evidence="2" type="ORF">HMPREF0372_00819</name>
</gene>